<dbReference type="Proteomes" id="UP000446768">
    <property type="component" value="Unassembled WGS sequence"/>
</dbReference>
<reference evidence="1 2" key="1">
    <citation type="submission" date="2019-11" db="EMBL/GenBank/DDBJ databases">
        <title>Novel species isolated from a subtropical stream in China.</title>
        <authorList>
            <person name="Lu H."/>
        </authorList>
    </citation>
    <scope>NUCLEOTIDE SEQUENCE [LARGE SCALE GENOMIC DNA]</scope>
    <source>
        <strain evidence="1 2">FT92W</strain>
    </source>
</reference>
<proteinExistence type="predicted"/>
<dbReference type="AlphaFoldDB" id="A0A7X2IKM4"/>
<comment type="caution">
    <text evidence="1">The sequence shown here is derived from an EMBL/GenBank/DDBJ whole genome shotgun (WGS) entry which is preliminary data.</text>
</comment>
<organism evidence="1 2">
    <name type="scientific">Pseudoduganella rivuli</name>
    <dbReference type="NCBI Taxonomy" id="2666085"/>
    <lineage>
        <taxon>Bacteria</taxon>
        <taxon>Pseudomonadati</taxon>
        <taxon>Pseudomonadota</taxon>
        <taxon>Betaproteobacteria</taxon>
        <taxon>Burkholderiales</taxon>
        <taxon>Oxalobacteraceae</taxon>
        <taxon>Telluria group</taxon>
        <taxon>Pseudoduganella</taxon>
    </lineage>
</organism>
<gene>
    <name evidence="1" type="ORF">GJ700_05625</name>
</gene>
<protein>
    <submittedName>
        <fullName evidence="1">Uncharacterized protein</fullName>
    </submittedName>
</protein>
<sequence length="103" mass="11368">MSKSVYPDDDEQAFARFGVAPGIVALHVEAARQVLREHQHALRRDQEIVPSTISHPGQSGQMVMRVEGDARTIFELNFALEAKEAQLGIAKDAPFDIVFADHA</sequence>
<keyword evidence="2" id="KW-1185">Reference proteome</keyword>
<evidence type="ECO:0000313" key="1">
    <source>
        <dbReference type="EMBL" id="MRV71198.1"/>
    </source>
</evidence>
<dbReference type="EMBL" id="WKJJ01000003">
    <property type="protein sequence ID" value="MRV71198.1"/>
    <property type="molecule type" value="Genomic_DNA"/>
</dbReference>
<name>A0A7X2IKM4_9BURK</name>
<accession>A0A7X2IKM4</accession>
<evidence type="ECO:0000313" key="2">
    <source>
        <dbReference type="Proteomes" id="UP000446768"/>
    </source>
</evidence>
<dbReference type="RefSeq" id="WP_154371686.1">
    <property type="nucleotide sequence ID" value="NZ_WKJJ01000003.1"/>
</dbReference>